<evidence type="ECO:0000313" key="2">
    <source>
        <dbReference type="Proteomes" id="UP001558613"/>
    </source>
</evidence>
<evidence type="ECO:0000313" key="1">
    <source>
        <dbReference type="EMBL" id="KAL1260818.1"/>
    </source>
</evidence>
<accession>A0ABR3M6R8</accession>
<proteinExistence type="predicted"/>
<name>A0ABR3M6R8_9TELE</name>
<comment type="caution">
    <text evidence="1">The sequence shown here is derived from an EMBL/GenBank/DDBJ whole genome shotgun (WGS) entry which is preliminary data.</text>
</comment>
<reference evidence="1 2" key="1">
    <citation type="submission" date="2023-09" db="EMBL/GenBank/DDBJ databases">
        <authorList>
            <person name="Wang M."/>
        </authorList>
    </citation>
    <scope>NUCLEOTIDE SEQUENCE [LARGE SCALE GENOMIC DNA]</scope>
    <source>
        <strain evidence="1">GT-2023</strain>
        <tissue evidence="1">Liver</tissue>
    </source>
</reference>
<protein>
    <submittedName>
        <fullName evidence="1">Uncharacterized protein</fullName>
    </submittedName>
</protein>
<gene>
    <name evidence="1" type="ORF">QQF64_008645</name>
</gene>
<dbReference type="Proteomes" id="UP001558613">
    <property type="component" value="Unassembled WGS sequence"/>
</dbReference>
<keyword evidence="2" id="KW-1185">Reference proteome</keyword>
<dbReference type="EMBL" id="JAYMGO010000015">
    <property type="protein sequence ID" value="KAL1260818.1"/>
    <property type="molecule type" value="Genomic_DNA"/>
</dbReference>
<sequence>MEVQTLVKHCAIPQLPSPVTTALSPLLLTGYERVMVIPEHSYRQHYKETKRGAIERGWSTGKGYISCKDHQYSFAVVGMAY</sequence>
<organism evidence="1 2">
    <name type="scientific">Cirrhinus molitorella</name>
    <name type="common">mud carp</name>
    <dbReference type="NCBI Taxonomy" id="172907"/>
    <lineage>
        <taxon>Eukaryota</taxon>
        <taxon>Metazoa</taxon>
        <taxon>Chordata</taxon>
        <taxon>Craniata</taxon>
        <taxon>Vertebrata</taxon>
        <taxon>Euteleostomi</taxon>
        <taxon>Actinopterygii</taxon>
        <taxon>Neopterygii</taxon>
        <taxon>Teleostei</taxon>
        <taxon>Ostariophysi</taxon>
        <taxon>Cypriniformes</taxon>
        <taxon>Cyprinidae</taxon>
        <taxon>Labeoninae</taxon>
        <taxon>Labeonini</taxon>
        <taxon>Cirrhinus</taxon>
    </lineage>
</organism>